<feature type="transmembrane region" description="Helical" evidence="10">
    <location>
        <begin position="12"/>
        <end position="32"/>
    </location>
</feature>
<evidence type="ECO:0000256" key="6">
    <source>
        <dbReference type="ARBA" id="ARBA00023002"/>
    </source>
</evidence>
<dbReference type="Pfam" id="PF01610">
    <property type="entry name" value="DDE_Tnp_ISL3"/>
    <property type="match status" value="1"/>
</dbReference>
<dbReference type="GO" id="GO:0006631">
    <property type="term" value="P:fatty acid metabolic process"/>
    <property type="evidence" value="ECO:0007669"/>
    <property type="project" value="UniProtKB-KW"/>
</dbReference>
<evidence type="ECO:0000256" key="9">
    <source>
        <dbReference type="ARBA" id="ARBA00023136"/>
    </source>
</evidence>
<keyword evidence="14" id="KW-1185">Reference proteome</keyword>
<dbReference type="CDD" id="cd03505">
    <property type="entry name" value="Delta9-FADS-like"/>
    <property type="match status" value="1"/>
</dbReference>
<evidence type="ECO:0000313" key="14">
    <source>
        <dbReference type="Proteomes" id="UP000003165"/>
    </source>
</evidence>
<evidence type="ECO:0000259" key="12">
    <source>
        <dbReference type="Pfam" id="PF01610"/>
    </source>
</evidence>
<dbReference type="Pfam" id="PF00487">
    <property type="entry name" value="FA_desaturase"/>
    <property type="match status" value="1"/>
</dbReference>
<evidence type="ECO:0000256" key="5">
    <source>
        <dbReference type="ARBA" id="ARBA00022989"/>
    </source>
</evidence>
<dbReference type="EMBL" id="ACIS01000002">
    <property type="protein sequence ID" value="EEG09610.1"/>
    <property type="molecule type" value="Genomic_DNA"/>
</dbReference>
<dbReference type="PANTHER" id="PTHR11351:SF33">
    <property type="entry name" value="DELTA-9 FATTY ACID DESATURASE, DESA"/>
    <property type="match status" value="1"/>
</dbReference>
<keyword evidence="6" id="KW-0560">Oxidoreductase</keyword>
<feature type="domain" description="Transposase IS204/IS1001/IS1096/IS1165 DDE" evidence="12">
    <location>
        <begin position="267"/>
        <end position="389"/>
    </location>
</feature>
<sequence>MRLSLLDLPWWGCALVTLGMTHVTIASVTIFLHRHQAHRTLTLHPIASHFFRFWLWLTTGMVTKEWAAIHRKHHAHCETSEDPHSPQIYGIRKVLFEGAELYRLESSIPATLEKYGHGTPDDWIERNLYARHTQLGIGLMLGIDIILFGPIGLSMWAVQMIWIPFFAAGVVNGIGHNWGYRNFAPNDASRNVVPWGILIGGEELHNNHHAYASSARLSSKWWEFDIGWMYIRILERLHLAKVCKVASQVRYNTSKTCCDVDTLQAVITHRYDVLAKFAKSLHRTAVEEIHSLRTSTPPEWKDSKVLVSLWLQRGVRTLPEQERTALEQALHSSTVLSTIYAMRQDLTALWSRSTTSKEQLVKQLEDWCRRAEESGIDALREFSRTLRCYDSQLGDME</sequence>
<feature type="transmembrane region" description="Helical" evidence="10">
    <location>
        <begin position="135"/>
        <end position="155"/>
    </location>
</feature>
<evidence type="ECO:0000256" key="2">
    <source>
        <dbReference type="ARBA" id="ARBA00008749"/>
    </source>
</evidence>
<evidence type="ECO:0000256" key="1">
    <source>
        <dbReference type="ARBA" id="ARBA00004141"/>
    </source>
</evidence>
<evidence type="ECO:0000256" key="4">
    <source>
        <dbReference type="ARBA" id="ARBA00022832"/>
    </source>
</evidence>
<name>B9Z0K4_9NEIS</name>
<feature type="transmembrane region" description="Helical" evidence="10">
    <location>
        <begin position="161"/>
        <end position="180"/>
    </location>
</feature>
<keyword evidence="7" id="KW-0408">Iron</keyword>
<accession>B9Z0K4</accession>
<evidence type="ECO:0000256" key="10">
    <source>
        <dbReference type="SAM" id="Phobius"/>
    </source>
</evidence>
<keyword evidence="8" id="KW-0443">Lipid metabolism</keyword>
<comment type="caution">
    <text evidence="13">The sequence shown here is derived from an EMBL/GenBank/DDBJ whole genome shotgun (WGS) entry which is preliminary data.</text>
</comment>
<evidence type="ECO:0000256" key="8">
    <source>
        <dbReference type="ARBA" id="ARBA00023098"/>
    </source>
</evidence>
<organism evidence="13 14">
    <name type="scientific">Pseudogulbenkiania ferrooxidans 2002</name>
    <dbReference type="NCBI Taxonomy" id="279714"/>
    <lineage>
        <taxon>Bacteria</taxon>
        <taxon>Pseudomonadati</taxon>
        <taxon>Pseudomonadota</taxon>
        <taxon>Betaproteobacteria</taxon>
        <taxon>Neisseriales</taxon>
        <taxon>Chromobacteriaceae</taxon>
        <taxon>Pseudogulbenkiania</taxon>
    </lineage>
</organism>
<keyword evidence="5 10" id="KW-1133">Transmembrane helix</keyword>
<dbReference type="InterPro" id="IPR015876">
    <property type="entry name" value="Acyl-CoA_DS"/>
</dbReference>
<dbReference type="GO" id="GO:0016020">
    <property type="term" value="C:membrane"/>
    <property type="evidence" value="ECO:0007669"/>
    <property type="project" value="UniProtKB-SubCell"/>
</dbReference>
<evidence type="ECO:0000259" key="11">
    <source>
        <dbReference type="Pfam" id="PF00487"/>
    </source>
</evidence>
<evidence type="ECO:0000313" key="13">
    <source>
        <dbReference type="EMBL" id="EEG09610.1"/>
    </source>
</evidence>
<gene>
    <name evidence="13" type="ORF">FuraDRAFT_0626</name>
</gene>
<evidence type="ECO:0000256" key="7">
    <source>
        <dbReference type="ARBA" id="ARBA00023004"/>
    </source>
</evidence>
<dbReference type="InterPro" id="IPR002560">
    <property type="entry name" value="Transposase_DDE"/>
</dbReference>
<reference evidence="13 14" key="1">
    <citation type="submission" date="2009-02" db="EMBL/GenBank/DDBJ databases">
        <title>Sequencing of the draft genome and assembly of Lutiella nitroferrum 2002.</title>
        <authorList>
            <consortium name="US DOE Joint Genome Institute (JGI-PGF)"/>
            <person name="Lucas S."/>
            <person name="Copeland A."/>
            <person name="Lapidus A."/>
            <person name="Glavina del Rio T."/>
            <person name="Tice H."/>
            <person name="Bruce D."/>
            <person name="Goodwin L."/>
            <person name="Pitluck S."/>
            <person name="Larimer F."/>
            <person name="Land M.L."/>
            <person name="Hauser L."/>
            <person name="Coates J.D."/>
        </authorList>
    </citation>
    <scope>NUCLEOTIDE SEQUENCE [LARGE SCALE GENOMIC DNA]</scope>
    <source>
        <strain evidence="13 14">2002</strain>
    </source>
</reference>
<dbReference type="AlphaFoldDB" id="B9Z0K4"/>
<keyword evidence="9 10" id="KW-0472">Membrane</keyword>
<dbReference type="PANTHER" id="PTHR11351">
    <property type="entry name" value="ACYL-COA DESATURASE"/>
    <property type="match status" value="1"/>
</dbReference>
<dbReference type="InterPro" id="IPR005804">
    <property type="entry name" value="FA_desaturase_dom"/>
</dbReference>
<comment type="subcellular location">
    <subcellularLocation>
        <location evidence="1">Membrane</location>
        <topology evidence="1">Multi-pass membrane protein</topology>
    </subcellularLocation>
</comment>
<dbReference type="Proteomes" id="UP000003165">
    <property type="component" value="Unassembled WGS sequence"/>
</dbReference>
<keyword evidence="3 10" id="KW-0812">Transmembrane</keyword>
<protein>
    <submittedName>
        <fullName evidence="13">Fatty acid desaturase</fullName>
    </submittedName>
</protein>
<proteinExistence type="inferred from homology"/>
<evidence type="ECO:0000256" key="3">
    <source>
        <dbReference type="ARBA" id="ARBA00022692"/>
    </source>
</evidence>
<dbReference type="RefSeq" id="WP_008952646.1">
    <property type="nucleotide sequence ID" value="NZ_ACIS01000002.1"/>
</dbReference>
<dbReference type="GO" id="GO:0016717">
    <property type="term" value="F:oxidoreductase activity, acting on paired donors, with oxidation of a pair of donors resulting in the reduction of molecular oxygen to two molecules of water"/>
    <property type="evidence" value="ECO:0007669"/>
    <property type="project" value="InterPro"/>
</dbReference>
<keyword evidence="4" id="KW-0276">Fatty acid metabolism</keyword>
<feature type="domain" description="Fatty acid desaturase" evidence="11">
    <location>
        <begin position="10"/>
        <end position="212"/>
    </location>
</feature>
<dbReference type="eggNOG" id="COG1398">
    <property type="taxonomic scope" value="Bacteria"/>
</dbReference>
<comment type="similarity">
    <text evidence="2">Belongs to the fatty acid desaturase type 2 family.</text>
</comment>